<dbReference type="Pfam" id="PF05193">
    <property type="entry name" value="Peptidase_M16_C"/>
    <property type="match status" value="2"/>
</dbReference>
<dbReference type="InterPro" id="IPR007863">
    <property type="entry name" value="Peptidase_M16_C"/>
</dbReference>
<dbReference type="GO" id="GO:0006508">
    <property type="term" value="P:proteolysis"/>
    <property type="evidence" value="ECO:0007669"/>
    <property type="project" value="UniProtKB-KW"/>
</dbReference>
<keyword evidence="4" id="KW-0862">Zinc</keyword>
<organism evidence="8 9">
    <name type="scientific">Vibrio astriarenae</name>
    <dbReference type="NCBI Taxonomy" id="1481923"/>
    <lineage>
        <taxon>Bacteria</taxon>
        <taxon>Pseudomonadati</taxon>
        <taxon>Pseudomonadota</taxon>
        <taxon>Gammaproteobacteria</taxon>
        <taxon>Vibrionales</taxon>
        <taxon>Vibrionaceae</taxon>
        <taxon>Vibrio</taxon>
    </lineage>
</organism>
<evidence type="ECO:0000256" key="1">
    <source>
        <dbReference type="ARBA" id="ARBA00007261"/>
    </source>
</evidence>
<evidence type="ECO:0000259" key="6">
    <source>
        <dbReference type="Pfam" id="PF00675"/>
    </source>
</evidence>
<dbReference type="PANTHER" id="PTHR43690:SF35">
    <property type="entry name" value="NON-CATALYTIC MEMBER OF PEPTIDASE SUBFAMILY M16B-RELATED"/>
    <property type="match status" value="1"/>
</dbReference>
<protein>
    <submittedName>
        <fullName evidence="8">Insulinase family protein</fullName>
    </submittedName>
</protein>
<dbReference type="Proteomes" id="UP000464262">
    <property type="component" value="Chromosome 1"/>
</dbReference>
<dbReference type="Pfam" id="PF00675">
    <property type="entry name" value="Peptidase_M16"/>
    <property type="match status" value="2"/>
</dbReference>
<feature type="domain" description="Peptidase M16 C-terminal" evidence="7">
    <location>
        <begin position="226"/>
        <end position="400"/>
    </location>
</feature>
<dbReference type="GO" id="GO:0008237">
    <property type="term" value="F:metallopeptidase activity"/>
    <property type="evidence" value="ECO:0007669"/>
    <property type="project" value="UniProtKB-KW"/>
</dbReference>
<dbReference type="EMBL" id="CP047475">
    <property type="protein sequence ID" value="QIA64238.1"/>
    <property type="molecule type" value="Genomic_DNA"/>
</dbReference>
<feature type="domain" description="Peptidase M16 N-terminal" evidence="6">
    <location>
        <begin position="69"/>
        <end position="187"/>
    </location>
</feature>
<proteinExistence type="inferred from homology"/>
<dbReference type="KEGG" id="vas:GT360_12230"/>
<evidence type="ECO:0000313" key="9">
    <source>
        <dbReference type="Proteomes" id="UP000464262"/>
    </source>
</evidence>
<dbReference type="PROSITE" id="PS51257">
    <property type="entry name" value="PROKAR_LIPOPROTEIN"/>
    <property type="match status" value="1"/>
</dbReference>
<evidence type="ECO:0000256" key="3">
    <source>
        <dbReference type="ARBA" id="ARBA00022801"/>
    </source>
</evidence>
<keyword evidence="3" id="KW-0378">Hydrolase</keyword>
<dbReference type="RefSeq" id="WP_164649146.1">
    <property type="nucleotide sequence ID" value="NZ_CP047475.1"/>
</dbReference>
<dbReference type="AlphaFoldDB" id="A0A7Z2T4Y5"/>
<keyword evidence="9" id="KW-1185">Reference proteome</keyword>
<dbReference type="GO" id="GO:0046872">
    <property type="term" value="F:metal ion binding"/>
    <property type="evidence" value="ECO:0007669"/>
    <property type="project" value="InterPro"/>
</dbReference>
<keyword evidence="2" id="KW-0645">Protease</keyword>
<name>A0A7Z2T4Y5_9VIBR</name>
<evidence type="ECO:0000256" key="4">
    <source>
        <dbReference type="ARBA" id="ARBA00022833"/>
    </source>
</evidence>
<feature type="domain" description="Peptidase M16 C-terminal" evidence="7">
    <location>
        <begin position="692"/>
        <end position="866"/>
    </location>
</feature>
<dbReference type="SUPFAM" id="SSF63411">
    <property type="entry name" value="LuxS/MPP-like metallohydrolase"/>
    <property type="match status" value="4"/>
</dbReference>
<dbReference type="Gene3D" id="3.30.830.10">
    <property type="entry name" value="Metalloenzyme, LuxS/M16 peptidase-like"/>
    <property type="match status" value="4"/>
</dbReference>
<accession>A0A7Z2T4Y5</accession>
<reference evidence="8 9" key="1">
    <citation type="submission" date="2020-01" db="EMBL/GenBank/DDBJ databases">
        <title>Whole genome and functional gene identification of agarase of Vibrio HN897.</title>
        <authorList>
            <person name="Liu Y."/>
            <person name="Zhao Z."/>
        </authorList>
    </citation>
    <scope>NUCLEOTIDE SEQUENCE [LARGE SCALE GENOMIC DNA]</scope>
    <source>
        <strain evidence="8 9">HN897</strain>
    </source>
</reference>
<dbReference type="InterPro" id="IPR011249">
    <property type="entry name" value="Metalloenz_LuxS/M16"/>
</dbReference>
<dbReference type="PANTHER" id="PTHR43690">
    <property type="entry name" value="NARDILYSIN"/>
    <property type="match status" value="1"/>
</dbReference>
<evidence type="ECO:0000259" key="7">
    <source>
        <dbReference type="Pfam" id="PF05193"/>
    </source>
</evidence>
<dbReference type="InterPro" id="IPR050626">
    <property type="entry name" value="Peptidase_M16"/>
</dbReference>
<evidence type="ECO:0000256" key="5">
    <source>
        <dbReference type="ARBA" id="ARBA00023049"/>
    </source>
</evidence>
<feature type="domain" description="Peptidase M16 N-terminal" evidence="6">
    <location>
        <begin position="544"/>
        <end position="661"/>
    </location>
</feature>
<evidence type="ECO:0000256" key="2">
    <source>
        <dbReference type="ARBA" id="ARBA00022670"/>
    </source>
</evidence>
<evidence type="ECO:0000313" key="8">
    <source>
        <dbReference type="EMBL" id="QIA64238.1"/>
    </source>
</evidence>
<comment type="similarity">
    <text evidence="1">Belongs to the peptidase M16 family.</text>
</comment>
<gene>
    <name evidence="8" type="ORF">GT360_12230</name>
</gene>
<dbReference type="InterPro" id="IPR011765">
    <property type="entry name" value="Pept_M16_N"/>
</dbReference>
<sequence length="958" mass="106923">MRIFKKRAILAGLVFATALIGCSQTEKVAVPTSSLPGGMTLVEESRPSKDGNEVKIPYAKYQLSNGLTVILSPDNSDPLVHVDVTYHVGSAREEVGKSGFAHFFEHMMFQGSQHVGDQEHFRIVTEAGGSLNGTTNRDRTNYYQTVPSNQLEKILWLEADRMGFLLEAVSQRKFEIQRDTVKNERAQNYDNRPYGLIWERMGEALYPEGHPYSWQTIGYVEDLDRVDVNDLKAFFLRWYGPNNAVITIGGDIDSKKTLEWVNQYFGSIPQGPAVEAAPKQPVTLEESKFITLEDRIQQPMLVIGWPTQYRGSDQQVSLDMLASALGSGANSELYQKLVKTRKAVDAGAFHDCAELACTFYVYAMGASGEQGQLDELYQEVMQVMADFEQQGVAHERLEQITGQAEASAVFALQSVRGKVTQLASNETFYNQPDRIQTELNKIRSTTKEDVDQAYQRFIANKPYVALSVVPRGQTDKAVKEATFVTPPRSLPEYTKVDENTLAYRQVQDNFDRSVMPEVSEGVSAQLPELYDFYFDNGIEVLGTANTETPTTAIQLYIPAGERQVTRGKEGLASLTASLVQEGSLERSLEELKAELDKLGSSISVSSASYSTIVSISALTANLEPTLEIVKEVLFTPALEQDDFDRLKQQMMEGVVYQQQKPTWLASQATRQVLYGDSIFARSNDGTLASIESLTLQDVEDFYARHYTPHGTQAIVVSDLSSREVRSQLSFLSEWQGEAAPLIQPEVLPKLGEQTIYLVDKPNAPQSIVRFVRQGLPFDATGEVYRTSLANFNLAGNFNSRLNQNLREDKGYTYGASGYFAANREVGAVVFNAQVRANTTIPSLVEMQKEMAEYSENGMTEQELEFMRLAVGQQDALKYETPSQKAGLLSSILIYGLDEDYLKQRNDIVSTISKQELNDLAKKWFDPQEYQIIVVGDANALKPQLEALNIPVVELEIVH</sequence>
<keyword evidence="5" id="KW-0482">Metalloprotease</keyword>